<dbReference type="InterPro" id="IPR052344">
    <property type="entry name" value="Transposase-related"/>
</dbReference>
<comment type="caution">
    <text evidence="3">The sequence shown here is derived from an EMBL/GenBank/DDBJ whole genome shotgun (WGS) entry which is preliminary data.</text>
</comment>
<feature type="domain" description="YprB ribonuclease H-like" evidence="2">
    <location>
        <begin position="287"/>
        <end position="453"/>
    </location>
</feature>
<dbReference type="InterPro" id="IPR038720">
    <property type="entry name" value="YprB_RNase_H-like_dom"/>
</dbReference>
<dbReference type="AlphaFoldDB" id="A0A972SPP1"/>
<dbReference type="InterPro" id="IPR012337">
    <property type="entry name" value="RNaseH-like_sf"/>
</dbReference>
<proteinExistence type="predicted"/>
<sequence>MKITNEIITEYLNCKYKAYLLATEAVAECSDYEAFLHHQEAEYTRAATGALLGPHNRDLVACNKPITVDDLKGGTANIASVFIEDESLALNLQSLKRVPGESSLGPFHYEPVLFASLDGPSDETQRILLSIGARALEQLQHVRPRYGTVVSGNTYKSHRIDLDRVQVKAEKVVSEVSDILTGTTRPPLWLNEHCRVCRYQDRCDAEAHRTDDLSLLRRMSEREIRSYNRKGIATVGQLSHTFRFRRRGKRVKARGRPHSFPLQALALREQSVFVVSRPEVPKASTLIYIDMEGNASGGFVYLIGVLIVESGISRYQFFWAEDQNSETQLFRRFYEFITSIRNAHIFFYGSYEDRVFKRIMMLFQGGPTNNILTKCSTNVLSLIYSRIYFPTYSNELKEIAKYLGFEWSFPAATGLDSIIWRAKWEVAHDSATRDLIITYNKDDCLALQRVIEFLSSLPELDETVDSNEGGIRFVEQIKQEGNVGKFGKKPFAMNEFSEITERAYFDYQRDKIYIRTNASFKKIQSRKRRIKKQKSSLRPNKIVTLRAVVCPRCKGRNIYRDLSRFHARDSLDLRISTGGIKRWVIHYRTSYHCCIDCDRAFVPQTFRSKSRFGHGLMSWAIDQHVGNRVTFQNLEKTVKDYFSLPVDYTRFHAIKTYAAEFYLRTYNDLRRKLIRGSMIHVDETKIDLQKGSGYVWVMTNMEEVFYLYRNGREANFLHELLTGFNGVLISDFYAGYDSLPCPQQKCLMHLIRDINEDLLRYPFDQELKDVVEPLGKLIRSIIGTVDRFGLKSSHLCKHKNEVDAFLGAIEKRSPKSEIAGKYSKRILKYRSKLFTFLDFDGVPWNNNNAEHAIKPFAKYRQLTNGRVTEPGLKSYLILMSIYQTCKYKEIPFLDFMLSKERDIDNFAARR</sequence>
<name>A0A972SPP1_9BURK</name>
<evidence type="ECO:0000259" key="1">
    <source>
        <dbReference type="Pfam" id="PF03050"/>
    </source>
</evidence>
<organism evidence="3 4">
    <name type="scientific">Paraburkholderia elongata</name>
    <dbReference type="NCBI Taxonomy" id="2675747"/>
    <lineage>
        <taxon>Bacteria</taxon>
        <taxon>Pseudomonadati</taxon>
        <taxon>Pseudomonadota</taxon>
        <taxon>Betaproteobacteria</taxon>
        <taxon>Burkholderiales</taxon>
        <taxon>Burkholderiaceae</taxon>
        <taxon>Paraburkholderia</taxon>
    </lineage>
</organism>
<dbReference type="Pfam" id="PF13482">
    <property type="entry name" value="RNase_H_2"/>
    <property type="match status" value="1"/>
</dbReference>
<keyword evidence="4" id="KW-1185">Reference proteome</keyword>
<dbReference type="NCBIfam" id="TIGR03491">
    <property type="entry name" value="TM0106 family RecB-like putative nuclease"/>
    <property type="match status" value="1"/>
</dbReference>
<evidence type="ECO:0000259" key="2">
    <source>
        <dbReference type="Pfam" id="PF13482"/>
    </source>
</evidence>
<dbReference type="PANTHER" id="PTHR33678:SF2">
    <property type="match status" value="1"/>
</dbReference>
<dbReference type="InterPro" id="IPR004291">
    <property type="entry name" value="Transposase_IS66_central"/>
</dbReference>
<evidence type="ECO:0000313" key="4">
    <source>
        <dbReference type="Proteomes" id="UP000655523"/>
    </source>
</evidence>
<reference evidence="3 4" key="1">
    <citation type="submission" date="2019-11" db="EMBL/GenBank/DDBJ databases">
        <title>Metabolism of dissolved organic matter in forest soils.</title>
        <authorList>
            <person name="Cyle K.T."/>
            <person name="Wilhelm R.C."/>
            <person name="Martinez C.E."/>
        </authorList>
    </citation>
    <scope>NUCLEOTIDE SEQUENCE [LARGE SCALE GENOMIC DNA]</scope>
    <source>
        <strain evidence="3 4">5N</strain>
    </source>
</reference>
<dbReference type="InterPro" id="IPR019993">
    <property type="entry name" value="RecB_nuclease_TM0106_put"/>
</dbReference>
<evidence type="ECO:0000313" key="3">
    <source>
        <dbReference type="EMBL" id="NPT62442.1"/>
    </source>
</evidence>
<dbReference type="Proteomes" id="UP000655523">
    <property type="component" value="Unassembled WGS sequence"/>
</dbReference>
<protein>
    <submittedName>
        <fullName evidence="3">TM0106 family RecB-like putative nuclease</fullName>
    </submittedName>
</protein>
<gene>
    <name evidence="3" type="ORF">GNZ13_50075</name>
</gene>
<accession>A0A972SPP1</accession>
<dbReference type="RefSeq" id="WP_172178905.1">
    <property type="nucleotide sequence ID" value="NZ_WOEZ01000327.1"/>
</dbReference>
<dbReference type="PANTHER" id="PTHR33678">
    <property type="entry name" value="BLL1576 PROTEIN"/>
    <property type="match status" value="1"/>
</dbReference>
<dbReference type="SUPFAM" id="SSF53098">
    <property type="entry name" value="Ribonuclease H-like"/>
    <property type="match status" value="1"/>
</dbReference>
<dbReference type="EMBL" id="WOEZ01000327">
    <property type="protein sequence ID" value="NPT62442.1"/>
    <property type="molecule type" value="Genomic_DNA"/>
</dbReference>
<feature type="domain" description="Transposase IS66 central" evidence="1">
    <location>
        <begin position="609"/>
        <end position="865"/>
    </location>
</feature>
<dbReference type="Pfam" id="PF03050">
    <property type="entry name" value="DDE_Tnp_IS66"/>
    <property type="match status" value="1"/>
</dbReference>